<keyword evidence="2" id="KW-1185">Reference proteome</keyword>
<gene>
    <name evidence="1" type="ORF">Vadar_014881</name>
</gene>
<dbReference type="Proteomes" id="UP000828048">
    <property type="component" value="Chromosome 4"/>
</dbReference>
<name>A0ACB7Z410_9ERIC</name>
<evidence type="ECO:0000313" key="1">
    <source>
        <dbReference type="EMBL" id="KAH7860561.1"/>
    </source>
</evidence>
<evidence type="ECO:0000313" key="2">
    <source>
        <dbReference type="Proteomes" id="UP000828048"/>
    </source>
</evidence>
<accession>A0ACB7Z410</accession>
<organism evidence="1 2">
    <name type="scientific">Vaccinium darrowii</name>
    <dbReference type="NCBI Taxonomy" id="229202"/>
    <lineage>
        <taxon>Eukaryota</taxon>
        <taxon>Viridiplantae</taxon>
        <taxon>Streptophyta</taxon>
        <taxon>Embryophyta</taxon>
        <taxon>Tracheophyta</taxon>
        <taxon>Spermatophyta</taxon>
        <taxon>Magnoliopsida</taxon>
        <taxon>eudicotyledons</taxon>
        <taxon>Gunneridae</taxon>
        <taxon>Pentapetalae</taxon>
        <taxon>asterids</taxon>
        <taxon>Ericales</taxon>
        <taxon>Ericaceae</taxon>
        <taxon>Vaccinioideae</taxon>
        <taxon>Vaccinieae</taxon>
        <taxon>Vaccinium</taxon>
    </lineage>
</organism>
<sequence length="568" mass="62472">MESYEILGFLGILKECMKAISKNVKLIATITTISILLDSLLSFTKSFSTKPAISDLVTQATLYNLSKNNTSNFTDSYEKMIMEDVQIIIGFEFLYFLPSIAIYVFSMVTMILASVVAYSDKNLSFRDFLPRIPRLCLRTLATSFYLKIFAIGYIVLFSAFLISLMLLNIDHPLVILPIVIILGVFAVIFWMYLDVAWDMALVVSVIEKNSYGLEALGILRECMKAISKNGKLIATITTITILLDSLLLFTKSFSTKPAISDLVTQETFLNLSNPNTPNFADSVTKIMKDVHVIIGFELVYLLPSIAISIFCTVTMILASVVAYSDKNLSFRDFLSRIPKLCLRTLVTSFYLKLLTVGYIFVFLAFLISLMILNMDHPLVLIPIAITLGIFASIFLMYLSVAWNMALVISVIEKNCYGLEALGKAGGLVKGRRIHGFALSVLCTSVMVIIGLVFRVCDSGGGVLTPDLLLSSILGLLITFVSIPPSAVCGVHWVSLLGVSGLGLNGIRTCLLLMLRSGVSSFRLGFFRFHPTTVVVGRGRSSGPNRLGCLCLALGGEWWHWAVVVVGGL</sequence>
<dbReference type="EMBL" id="CM037154">
    <property type="protein sequence ID" value="KAH7860561.1"/>
    <property type="molecule type" value="Genomic_DNA"/>
</dbReference>
<reference evidence="1 2" key="1">
    <citation type="journal article" date="2021" name="Hortic Res">
        <title>High-quality reference genome and annotation aids understanding of berry development for evergreen blueberry (Vaccinium darrowii).</title>
        <authorList>
            <person name="Yu J."/>
            <person name="Hulse-Kemp A.M."/>
            <person name="Babiker E."/>
            <person name="Staton M."/>
        </authorList>
    </citation>
    <scope>NUCLEOTIDE SEQUENCE [LARGE SCALE GENOMIC DNA]</scope>
    <source>
        <strain evidence="2">cv. NJ 8807/NJ 8810</strain>
        <tissue evidence="1">Young leaf</tissue>
    </source>
</reference>
<comment type="caution">
    <text evidence="1">The sequence shown here is derived from an EMBL/GenBank/DDBJ whole genome shotgun (WGS) entry which is preliminary data.</text>
</comment>
<protein>
    <submittedName>
        <fullName evidence="1">Uncharacterized protein</fullName>
    </submittedName>
</protein>
<proteinExistence type="predicted"/>